<gene>
    <name evidence="3" type="ORF">CRM94_15240</name>
</gene>
<evidence type="ECO:0000259" key="2">
    <source>
        <dbReference type="PROSITE" id="PS51184"/>
    </source>
</evidence>
<dbReference type="Proteomes" id="UP000220629">
    <property type="component" value="Unassembled WGS sequence"/>
</dbReference>
<dbReference type="SMART" id="SM00558">
    <property type="entry name" value="JmjC"/>
    <property type="match status" value="1"/>
</dbReference>
<dbReference type="PROSITE" id="PS51184">
    <property type="entry name" value="JMJC"/>
    <property type="match status" value="1"/>
</dbReference>
<dbReference type="AlphaFoldDB" id="A0A2A7SIL2"/>
<keyword evidence="1" id="KW-1133">Transmembrane helix</keyword>
<dbReference type="Gene3D" id="2.60.120.650">
    <property type="entry name" value="Cupin"/>
    <property type="match status" value="1"/>
</dbReference>
<accession>A0A2A7SIL2</accession>
<dbReference type="InterPro" id="IPR041667">
    <property type="entry name" value="Cupin_8"/>
</dbReference>
<evidence type="ECO:0000313" key="4">
    <source>
        <dbReference type="Proteomes" id="UP000220629"/>
    </source>
</evidence>
<dbReference type="PANTHER" id="PTHR12461">
    <property type="entry name" value="HYPOXIA-INDUCIBLE FACTOR 1 ALPHA INHIBITOR-RELATED"/>
    <property type="match status" value="1"/>
</dbReference>
<evidence type="ECO:0000313" key="3">
    <source>
        <dbReference type="EMBL" id="PEH43391.1"/>
    </source>
</evidence>
<protein>
    <submittedName>
        <fullName evidence="3">Transcription factor</fullName>
    </submittedName>
</protein>
<organism evidence="3 4">
    <name type="scientific">Burkholderia gladioli</name>
    <name type="common">Pseudomonas marginata</name>
    <name type="synonym">Phytomonas marginata</name>
    <dbReference type="NCBI Taxonomy" id="28095"/>
    <lineage>
        <taxon>Bacteria</taxon>
        <taxon>Pseudomonadati</taxon>
        <taxon>Pseudomonadota</taxon>
        <taxon>Betaproteobacteria</taxon>
        <taxon>Burkholderiales</taxon>
        <taxon>Burkholderiaceae</taxon>
        <taxon>Burkholderia</taxon>
    </lineage>
</organism>
<proteinExistence type="predicted"/>
<feature type="transmembrane region" description="Helical" evidence="1">
    <location>
        <begin position="327"/>
        <end position="349"/>
    </location>
</feature>
<dbReference type="EMBL" id="PDDY01000001">
    <property type="protein sequence ID" value="PEH43391.1"/>
    <property type="molecule type" value="Genomic_DNA"/>
</dbReference>
<name>A0A2A7SIL2_BURGA</name>
<keyword evidence="1" id="KW-0472">Membrane</keyword>
<feature type="domain" description="JmjC" evidence="2">
    <location>
        <begin position="115"/>
        <end position="322"/>
    </location>
</feature>
<dbReference type="Pfam" id="PF13621">
    <property type="entry name" value="Cupin_8"/>
    <property type="match status" value="1"/>
</dbReference>
<keyword evidence="1" id="KW-0812">Transmembrane</keyword>
<dbReference type="SUPFAM" id="SSF51197">
    <property type="entry name" value="Clavaminate synthase-like"/>
    <property type="match status" value="1"/>
</dbReference>
<dbReference type="PANTHER" id="PTHR12461:SF105">
    <property type="entry name" value="HYPOXIA-INDUCIBLE FACTOR 1-ALPHA INHIBITOR"/>
    <property type="match status" value="1"/>
</dbReference>
<reference evidence="4" key="1">
    <citation type="submission" date="2017-09" db="EMBL/GenBank/DDBJ databases">
        <title>FDA dAtabase for Regulatory Grade micrObial Sequences (FDA-ARGOS): Supporting development and validation of Infectious Disease Dx tests.</title>
        <authorList>
            <person name="Minogue T."/>
            <person name="Wolcott M."/>
            <person name="Wasieloski L."/>
            <person name="Aguilar W."/>
            <person name="Moore D."/>
            <person name="Tallon L."/>
            <person name="Sadzewicz L."/>
            <person name="Ott S."/>
            <person name="Zhao X."/>
            <person name="Nagaraj S."/>
            <person name="Vavikolanu K."/>
            <person name="Aluvathingal J."/>
            <person name="Nadendla S."/>
            <person name="Sichtig H."/>
        </authorList>
    </citation>
    <scope>NUCLEOTIDE SEQUENCE [LARGE SCALE GENOMIC DNA]</scope>
    <source>
        <strain evidence="4">FDAARGOS_390</strain>
    </source>
</reference>
<dbReference type="InterPro" id="IPR003347">
    <property type="entry name" value="JmjC_dom"/>
</dbReference>
<evidence type="ECO:0000256" key="1">
    <source>
        <dbReference type="SAM" id="Phobius"/>
    </source>
</evidence>
<sequence>MFQSFKHRAVRASARERPRTNLPIQGHSMTVRNDASAGPLEYPWSLTGFPNYEASEEIDSLDARDLSQEDFHKHYVMQNLPCRVRGAAAHWPAFRAWRDPEYFKRAANDIQVEARHYPCSELIAWVNEDIRQKLIDDISTNMKGMPFHAFLDEMKLNGGQLVLDACEFDDKSPLAELQQDITGYTFLRNAGKPRVNPLYRAFLYRGSYTDWHFHAADETLMTQVVGAKEVLILPPDDVSWQALLPVIRENGYLFDVDSRRYAGFSKLRPYRVLVEPGDALYIPVFWWHAVESVGTQFGVTVARTFASPLHINGDWQYPAVRKLARTYALSPFAPLLVGALAYALAHKVLKRIGLRSARR</sequence>
<comment type="caution">
    <text evidence="3">The sequence shown here is derived from an EMBL/GenBank/DDBJ whole genome shotgun (WGS) entry which is preliminary data.</text>
</comment>